<evidence type="ECO:0000256" key="1">
    <source>
        <dbReference type="ARBA" id="ARBA00009986"/>
    </source>
</evidence>
<evidence type="ECO:0000313" key="7">
    <source>
        <dbReference type="EMBL" id="GAA0368383.1"/>
    </source>
</evidence>
<comment type="caution">
    <text evidence="7">The sequence shown here is derived from an EMBL/GenBank/DDBJ whole genome shotgun (WGS) entry which is preliminary data.</text>
</comment>
<evidence type="ECO:0000259" key="6">
    <source>
        <dbReference type="Pfam" id="PF00171"/>
    </source>
</evidence>
<dbReference type="PROSITE" id="PS00687">
    <property type="entry name" value="ALDEHYDE_DEHYDR_GLU"/>
    <property type="match status" value="1"/>
</dbReference>
<dbReference type="SUPFAM" id="SSF53720">
    <property type="entry name" value="ALDH-like"/>
    <property type="match status" value="1"/>
</dbReference>
<evidence type="ECO:0000256" key="4">
    <source>
        <dbReference type="PROSITE-ProRule" id="PRU10007"/>
    </source>
</evidence>
<dbReference type="PROSITE" id="PS00070">
    <property type="entry name" value="ALDEHYDE_DEHYDR_CYS"/>
    <property type="match status" value="1"/>
</dbReference>
<dbReference type="Gene3D" id="3.40.309.10">
    <property type="entry name" value="Aldehyde Dehydrogenase, Chain A, domain 2"/>
    <property type="match status" value="1"/>
</dbReference>
<dbReference type="InterPro" id="IPR015590">
    <property type="entry name" value="Aldehyde_DH_dom"/>
</dbReference>
<evidence type="ECO:0000313" key="8">
    <source>
        <dbReference type="Proteomes" id="UP001501166"/>
    </source>
</evidence>
<dbReference type="InterPro" id="IPR016160">
    <property type="entry name" value="Ald_DH_CS_CYS"/>
</dbReference>
<feature type="active site" evidence="4">
    <location>
        <position position="253"/>
    </location>
</feature>
<name>A0ABP3HGS8_9LACT</name>
<dbReference type="Gene3D" id="3.40.605.10">
    <property type="entry name" value="Aldehyde Dehydrogenase, Chain A, domain 1"/>
    <property type="match status" value="1"/>
</dbReference>
<accession>A0ABP3HGS8</accession>
<dbReference type="Pfam" id="PF00171">
    <property type="entry name" value="Aldedh"/>
    <property type="match status" value="1"/>
</dbReference>
<sequence>MSNYTELDLNFIGGNWTTGTSEEVIEVTDPYTQEKLLTIQAASKEDVYKAYESAKKHQVKWAKTGPYEKAEIIRKAIRIVEDRKEEFSDWLIKEAGSTIAKANLEIDLVIAQMRLAAELPFQMEGIINQSMIPGKKNYLLRKPVGVVGVIGPFNFPMNLAMRSVAPALATGNAVVLKPGHQTPVTGGTLLAKVFEEAGLPEGVLQVVHPKISEIGDYFYEHPVPQLISFTGSDTVGKQIGEVAGRLVKETILELSGNNAMVVLDDADMDKAVNGAVYGRFMHSGQICMAINRIIIDESRFEEFTEQFVAKVKELKVGDPRDEETIIGPLIEESAVEDLLEAVEEAKKDGAEILLERERDGNVLSPIVVKGTNDVATARDEMFGPVVTLIPAKDDEHALELANDTEQGLSTAVTSEDEKRAFAFAERMETGMVHINDQSVNDEPYIAFGGEKESGIGCFGREHSLNEFTTWKWISVQDEDREYPTD</sequence>
<dbReference type="Proteomes" id="UP001501166">
    <property type="component" value="Unassembled WGS sequence"/>
</dbReference>
<dbReference type="InterPro" id="IPR016161">
    <property type="entry name" value="Ald_DH/histidinol_DH"/>
</dbReference>
<comment type="similarity">
    <text evidence="1 5">Belongs to the aldehyde dehydrogenase family.</text>
</comment>
<dbReference type="PANTHER" id="PTHR42986">
    <property type="entry name" value="BENZALDEHYDE DEHYDROGENASE YFMT"/>
    <property type="match status" value="1"/>
</dbReference>
<evidence type="ECO:0000256" key="2">
    <source>
        <dbReference type="ARBA" id="ARBA00023002"/>
    </source>
</evidence>
<reference evidence="8" key="1">
    <citation type="journal article" date="2019" name="Int. J. Syst. Evol. Microbiol.">
        <title>The Global Catalogue of Microorganisms (GCM) 10K type strain sequencing project: providing services to taxonomists for standard genome sequencing and annotation.</title>
        <authorList>
            <consortium name="The Broad Institute Genomics Platform"/>
            <consortium name="The Broad Institute Genome Sequencing Center for Infectious Disease"/>
            <person name="Wu L."/>
            <person name="Ma J."/>
        </authorList>
    </citation>
    <scope>NUCLEOTIDE SEQUENCE [LARGE SCALE GENOMIC DNA]</scope>
    <source>
        <strain evidence="8">JCM 12662</strain>
    </source>
</reference>
<proteinExistence type="inferred from homology"/>
<dbReference type="InterPro" id="IPR029510">
    <property type="entry name" value="Ald_DH_CS_GLU"/>
</dbReference>
<evidence type="ECO:0000256" key="3">
    <source>
        <dbReference type="ARBA" id="ARBA00023027"/>
    </source>
</evidence>
<feature type="domain" description="Aldehyde dehydrogenase" evidence="6">
    <location>
        <begin position="16"/>
        <end position="473"/>
    </location>
</feature>
<evidence type="ECO:0000256" key="5">
    <source>
        <dbReference type="RuleBase" id="RU003345"/>
    </source>
</evidence>
<dbReference type="InterPro" id="IPR016163">
    <property type="entry name" value="Ald_DH_C"/>
</dbReference>
<keyword evidence="3" id="KW-0520">NAD</keyword>
<keyword evidence="2 5" id="KW-0560">Oxidoreductase</keyword>
<dbReference type="InterPro" id="IPR016162">
    <property type="entry name" value="Ald_DH_N"/>
</dbReference>
<dbReference type="RefSeq" id="WP_343756304.1">
    <property type="nucleotide sequence ID" value="NZ_BAAACW010000130.1"/>
</dbReference>
<keyword evidence="8" id="KW-1185">Reference proteome</keyword>
<dbReference type="PANTHER" id="PTHR42986:SF1">
    <property type="entry name" value="BENZALDEHYDE DEHYDROGENASE YFMT"/>
    <property type="match status" value="1"/>
</dbReference>
<dbReference type="EMBL" id="BAAACW010000130">
    <property type="protein sequence ID" value="GAA0368383.1"/>
    <property type="molecule type" value="Genomic_DNA"/>
</dbReference>
<protein>
    <submittedName>
        <fullName evidence="7">Benzaldehyde dehydrogenase</fullName>
    </submittedName>
</protein>
<gene>
    <name evidence="7" type="primary">yfmT</name>
    <name evidence="7" type="ORF">GCM10008932_20240</name>
</gene>
<organism evidence="7 8">
    <name type="scientific">Alkalibacterium iburiense</name>
    <dbReference type="NCBI Taxonomy" id="290589"/>
    <lineage>
        <taxon>Bacteria</taxon>
        <taxon>Bacillati</taxon>
        <taxon>Bacillota</taxon>
        <taxon>Bacilli</taxon>
        <taxon>Lactobacillales</taxon>
        <taxon>Carnobacteriaceae</taxon>
        <taxon>Alkalibacterium</taxon>
    </lineage>
</organism>